<dbReference type="CDD" id="cd02042">
    <property type="entry name" value="ParAB_family"/>
    <property type="match status" value="1"/>
</dbReference>
<dbReference type="OrthoDB" id="69313at2"/>
<dbReference type="AlphaFoldDB" id="A0A7U7GGC6"/>
<evidence type="ECO:0000313" key="3">
    <source>
        <dbReference type="Proteomes" id="UP000019184"/>
    </source>
</evidence>
<protein>
    <submittedName>
        <fullName evidence="2">CobQ/CobB/MinD/ParA nucleotide binding domain protein</fullName>
    </submittedName>
</protein>
<gene>
    <name evidence="2" type="ORF">BN874_890006</name>
</gene>
<dbReference type="Proteomes" id="UP000019184">
    <property type="component" value="Unassembled WGS sequence"/>
</dbReference>
<organism evidence="2 3">
    <name type="scientific">Candidatus Contendobacter odensis Run_B_J11</name>
    <dbReference type="NCBI Taxonomy" id="1400861"/>
    <lineage>
        <taxon>Bacteria</taxon>
        <taxon>Pseudomonadati</taxon>
        <taxon>Pseudomonadota</taxon>
        <taxon>Gammaproteobacteria</taxon>
        <taxon>Candidatus Competibacteraceae</taxon>
        <taxon>Candidatus Contendibacter</taxon>
    </lineage>
</organism>
<dbReference type="RefSeq" id="WP_034436916.1">
    <property type="nucleotide sequence ID" value="NZ_CBTK010000308.1"/>
</dbReference>
<dbReference type="InterPro" id="IPR027417">
    <property type="entry name" value="P-loop_NTPase"/>
</dbReference>
<reference evidence="2 3" key="1">
    <citation type="journal article" date="2014" name="ISME J.">
        <title>Candidatus Competibacter-lineage genomes retrieved from metagenomes reveal functional metabolic diversity.</title>
        <authorList>
            <person name="McIlroy S.J."/>
            <person name="Albertsen M."/>
            <person name="Andresen E.K."/>
            <person name="Saunders A.M."/>
            <person name="Kristiansen R."/>
            <person name="Stokholm-Bjerregaard M."/>
            <person name="Nielsen K.L."/>
            <person name="Nielsen P.H."/>
        </authorList>
    </citation>
    <scope>NUCLEOTIDE SEQUENCE [LARGE SCALE GENOMIC DNA]</scope>
    <source>
        <strain evidence="2 3">Run_B_J11</strain>
    </source>
</reference>
<proteinExistence type="predicted"/>
<keyword evidence="3" id="KW-1185">Reference proteome</keyword>
<dbReference type="Pfam" id="PF01656">
    <property type="entry name" value="CbiA"/>
    <property type="match status" value="1"/>
</dbReference>
<dbReference type="SUPFAM" id="SSF52540">
    <property type="entry name" value="P-loop containing nucleoside triphosphate hydrolases"/>
    <property type="match status" value="1"/>
</dbReference>
<accession>A0A7U7GGC6</accession>
<evidence type="ECO:0000259" key="1">
    <source>
        <dbReference type="Pfam" id="PF01656"/>
    </source>
</evidence>
<feature type="domain" description="CobQ/CobB/MinD/ParA nucleotide binding" evidence="1">
    <location>
        <begin position="4"/>
        <end position="187"/>
    </location>
</feature>
<dbReference type="Gene3D" id="3.40.50.300">
    <property type="entry name" value="P-loop containing nucleotide triphosphate hydrolases"/>
    <property type="match status" value="1"/>
</dbReference>
<comment type="caution">
    <text evidence="2">The sequence shown here is derived from an EMBL/GenBank/DDBJ whole genome shotgun (WGS) entry which is preliminary data.</text>
</comment>
<sequence>MILVVGHTKGGVGKSLLAVNLAIARARCGHRKVLLVDGDHQATAVKFTELRAQVTGKSDYTAISLVGSALRTQVRQLAPNYNDVVIDVGGQDTTSLRAALTVAHKLLVPVPPRTWEIWATEQLVPLVEEAQEINESLRAFTVINAADPQGQDNEQAACLLREFEPTLTYLDVPLVRRKTWSDAITQGQAVHECKPRNSKAVAELVALVRAIYRKAGN</sequence>
<dbReference type="PANTHER" id="PTHR13696">
    <property type="entry name" value="P-LOOP CONTAINING NUCLEOSIDE TRIPHOSPHATE HYDROLASE"/>
    <property type="match status" value="1"/>
</dbReference>
<dbReference type="InterPro" id="IPR002586">
    <property type="entry name" value="CobQ/CobB/MinD/ParA_Nub-bd_dom"/>
</dbReference>
<evidence type="ECO:0000313" key="2">
    <source>
        <dbReference type="EMBL" id="CDH47676.1"/>
    </source>
</evidence>
<dbReference type="InterPro" id="IPR050678">
    <property type="entry name" value="DNA_Partitioning_ATPase"/>
</dbReference>
<dbReference type="PANTHER" id="PTHR13696:SF96">
    <property type="entry name" value="COBQ_COBB_MIND_PARA NUCLEOTIDE BINDING DOMAIN-CONTAINING PROTEIN"/>
    <property type="match status" value="1"/>
</dbReference>
<dbReference type="EMBL" id="CBTK010000308">
    <property type="protein sequence ID" value="CDH47676.1"/>
    <property type="molecule type" value="Genomic_DNA"/>
</dbReference>
<dbReference type="PIRSF" id="PIRSF009320">
    <property type="entry name" value="Nuc_binding_HP_1000"/>
    <property type="match status" value="1"/>
</dbReference>
<name>A0A7U7GGC6_9GAMM</name>